<feature type="transmembrane region" description="Helical" evidence="1">
    <location>
        <begin position="117"/>
        <end position="137"/>
    </location>
</feature>
<dbReference type="SMART" id="SM00052">
    <property type="entry name" value="EAL"/>
    <property type="match status" value="1"/>
</dbReference>
<feature type="transmembrane region" description="Helical" evidence="1">
    <location>
        <begin position="180"/>
        <end position="201"/>
    </location>
</feature>
<dbReference type="PANTHER" id="PTHR44757:SF2">
    <property type="entry name" value="BIOFILM ARCHITECTURE MAINTENANCE PROTEIN MBAA"/>
    <property type="match status" value="1"/>
</dbReference>
<dbReference type="InterPro" id="IPR029787">
    <property type="entry name" value="Nucleotide_cyclase"/>
</dbReference>
<feature type="transmembrane region" description="Helical" evidence="1">
    <location>
        <begin position="301"/>
        <end position="319"/>
    </location>
</feature>
<keyword evidence="1" id="KW-0812">Transmembrane</keyword>
<sequence length="786" mass="84683">MAAQQTVREEIPPRPLSSLTRDPVLLGLVALTVVGCVLFQVFPDDLARRTQIYWAVQVPMDGALAVGAWRLRHLAPARYRRFWSFIAFAGASFTLGDTFQFGSSLVDPEHTTTGGGLVQNVLFVIGMSANVLACLMFPQGLQTGRERLIFWLDSATVLVGGGVLAWCFAVNPIDQNTDRVAASLTVALVIVAAFAATKVALCPEPPMDRIAAWPMVAAPIVQGVSTFLLGAFGQQDRAYGFAVQLLPSLLIAVGPRIQEITVRIAGNEARRRRRPYSLLPYGMVAFTFVMFFLVLPQDVSIQLWGAIAGVVVITALVAGRQLIAFQDNTLLIGRLDVALDDLKGQDALLRWQASHDALTGLANRARFQQEATRLLGSTDTARSHTALLIDLDDFKTVNDTMGHAAGDTLLVSVADRLRAAVRPGDLVARLGGDEFAVLMPDADDVAARAVAENVLRHVTQDVDMLQHTVAVRASVGIAVARPGAAPSTLLSNADIAMYEAKRRGKDTWALFSSEMGLRINAEAEMIREMAAAADAGQFTLVYQPIVRLDDMTMTGVEALIRWYHPERGLISPVDFIPLAERSGHIVSIGRWALREATRQAAAWRARFPQAEHLTVGVNVAGRQLRSGQFVEEVAAVLAETGLPASCLSIEVTETAVLDDQESIDAMLRLRELGVKLALDDFGTAASSLGLLLTCPVTTLKLDRSFVESIITVGRQAAVATAVSQMANALDFSSVAEGIETEEQCGLLRELGYRYGQGYLFSRPVTADQLAGHWVLPAPGALAVSAG</sequence>
<dbReference type="InterPro" id="IPR000160">
    <property type="entry name" value="GGDEF_dom"/>
</dbReference>
<proteinExistence type="predicted"/>
<accession>A0ABS5TMF7</accession>
<feature type="transmembrane region" description="Helical" evidence="1">
    <location>
        <begin position="54"/>
        <end position="71"/>
    </location>
</feature>
<dbReference type="RefSeq" id="WP_214157922.1">
    <property type="nucleotide sequence ID" value="NZ_JAHBAY010000009.1"/>
</dbReference>
<dbReference type="Gene3D" id="3.20.20.450">
    <property type="entry name" value="EAL domain"/>
    <property type="match status" value="1"/>
</dbReference>
<dbReference type="EMBL" id="JAHBAY010000009">
    <property type="protein sequence ID" value="MBT0771554.1"/>
    <property type="molecule type" value="Genomic_DNA"/>
</dbReference>
<name>A0ABS5TMF7_9ACTN</name>
<dbReference type="PROSITE" id="PS50883">
    <property type="entry name" value="EAL"/>
    <property type="match status" value="1"/>
</dbReference>
<keyword evidence="1" id="KW-0472">Membrane</keyword>
<dbReference type="InterPro" id="IPR043128">
    <property type="entry name" value="Rev_trsase/Diguanyl_cyclase"/>
</dbReference>
<reference evidence="4 5" key="1">
    <citation type="submission" date="2021-05" db="EMBL/GenBank/DDBJ databases">
        <title>Kineosporia and Streptomyces sp. nov. two new marine actinobacteria isolated from Coral.</title>
        <authorList>
            <person name="Buangrab K."/>
            <person name="Sutthacheep M."/>
            <person name="Yeemin T."/>
            <person name="Harunari E."/>
            <person name="Igarashi Y."/>
            <person name="Kanchanasin P."/>
            <person name="Tanasupawat S."/>
            <person name="Phongsopitanun W."/>
        </authorList>
    </citation>
    <scope>NUCLEOTIDE SEQUENCE [LARGE SCALE GENOMIC DNA]</scope>
    <source>
        <strain evidence="4 5">J2-2</strain>
    </source>
</reference>
<dbReference type="SMART" id="SM00267">
    <property type="entry name" value="GGDEF"/>
    <property type="match status" value="1"/>
</dbReference>
<dbReference type="Pfam" id="PF00563">
    <property type="entry name" value="EAL"/>
    <property type="match status" value="1"/>
</dbReference>
<dbReference type="SUPFAM" id="SSF55073">
    <property type="entry name" value="Nucleotide cyclase"/>
    <property type="match status" value="1"/>
</dbReference>
<feature type="transmembrane region" description="Helical" evidence="1">
    <location>
        <begin position="149"/>
        <end position="168"/>
    </location>
</feature>
<dbReference type="CDD" id="cd01948">
    <property type="entry name" value="EAL"/>
    <property type="match status" value="1"/>
</dbReference>
<feature type="domain" description="GGDEF" evidence="3">
    <location>
        <begin position="382"/>
        <end position="513"/>
    </location>
</feature>
<feature type="transmembrane region" description="Helical" evidence="1">
    <location>
        <begin position="24"/>
        <end position="42"/>
    </location>
</feature>
<evidence type="ECO:0000313" key="5">
    <source>
        <dbReference type="Proteomes" id="UP001197247"/>
    </source>
</evidence>
<evidence type="ECO:0000313" key="4">
    <source>
        <dbReference type="EMBL" id="MBT0771554.1"/>
    </source>
</evidence>
<evidence type="ECO:0000259" key="2">
    <source>
        <dbReference type="PROSITE" id="PS50883"/>
    </source>
</evidence>
<dbReference type="Pfam" id="PF00990">
    <property type="entry name" value="GGDEF"/>
    <property type="match status" value="1"/>
</dbReference>
<organism evidence="4 5">
    <name type="scientific">Kineosporia corallincola</name>
    <dbReference type="NCBI Taxonomy" id="2835133"/>
    <lineage>
        <taxon>Bacteria</taxon>
        <taxon>Bacillati</taxon>
        <taxon>Actinomycetota</taxon>
        <taxon>Actinomycetes</taxon>
        <taxon>Kineosporiales</taxon>
        <taxon>Kineosporiaceae</taxon>
        <taxon>Kineosporia</taxon>
    </lineage>
</organism>
<dbReference type="CDD" id="cd01949">
    <property type="entry name" value="GGDEF"/>
    <property type="match status" value="1"/>
</dbReference>
<dbReference type="InterPro" id="IPR052155">
    <property type="entry name" value="Biofilm_reg_signaling"/>
</dbReference>
<feature type="transmembrane region" description="Helical" evidence="1">
    <location>
        <begin position="278"/>
        <end position="295"/>
    </location>
</feature>
<protein>
    <submittedName>
        <fullName evidence="4">EAL domain-containing protein</fullName>
    </submittedName>
</protein>
<dbReference type="NCBIfam" id="TIGR00254">
    <property type="entry name" value="GGDEF"/>
    <property type="match status" value="1"/>
</dbReference>
<feature type="transmembrane region" description="Helical" evidence="1">
    <location>
        <begin position="83"/>
        <end position="105"/>
    </location>
</feature>
<dbReference type="PROSITE" id="PS50887">
    <property type="entry name" value="GGDEF"/>
    <property type="match status" value="1"/>
</dbReference>
<feature type="domain" description="EAL" evidence="2">
    <location>
        <begin position="522"/>
        <end position="777"/>
    </location>
</feature>
<dbReference type="Gene3D" id="3.30.70.270">
    <property type="match status" value="1"/>
</dbReference>
<dbReference type="InterPro" id="IPR001633">
    <property type="entry name" value="EAL_dom"/>
</dbReference>
<keyword evidence="1" id="KW-1133">Transmembrane helix</keyword>
<evidence type="ECO:0000259" key="3">
    <source>
        <dbReference type="PROSITE" id="PS50887"/>
    </source>
</evidence>
<gene>
    <name evidence="4" type="ORF">KIH74_21630</name>
</gene>
<keyword evidence="5" id="KW-1185">Reference proteome</keyword>
<dbReference type="PANTHER" id="PTHR44757">
    <property type="entry name" value="DIGUANYLATE CYCLASE DGCP"/>
    <property type="match status" value="1"/>
</dbReference>
<dbReference type="InterPro" id="IPR035919">
    <property type="entry name" value="EAL_sf"/>
</dbReference>
<feature type="transmembrane region" description="Helical" evidence="1">
    <location>
        <begin position="213"/>
        <end position="232"/>
    </location>
</feature>
<comment type="caution">
    <text evidence="4">The sequence shown here is derived from an EMBL/GenBank/DDBJ whole genome shotgun (WGS) entry which is preliminary data.</text>
</comment>
<dbReference type="SUPFAM" id="SSF141868">
    <property type="entry name" value="EAL domain-like"/>
    <property type="match status" value="1"/>
</dbReference>
<dbReference type="Proteomes" id="UP001197247">
    <property type="component" value="Unassembled WGS sequence"/>
</dbReference>
<evidence type="ECO:0000256" key="1">
    <source>
        <dbReference type="SAM" id="Phobius"/>
    </source>
</evidence>